<dbReference type="GO" id="GO:0000976">
    <property type="term" value="F:transcription cis-regulatory region binding"/>
    <property type="evidence" value="ECO:0007669"/>
    <property type="project" value="TreeGrafter"/>
</dbReference>
<dbReference type="SMART" id="SM00448">
    <property type="entry name" value="REC"/>
    <property type="match status" value="1"/>
</dbReference>
<evidence type="ECO:0000313" key="8">
    <source>
        <dbReference type="EMBL" id="SDW20505.1"/>
    </source>
</evidence>
<evidence type="ECO:0000259" key="7">
    <source>
        <dbReference type="PROSITE" id="PS50110"/>
    </source>
</evidence>
<evidence type="ECO:0000256" key="4">
    <source>
        <dbReference type="ARBA" id="ARBA00023125"/>
    </source>
</evidence>
<reference evidence="8 9" key="1">
    <citation type="submission" date="2016-10" db="EMBL/GenBank/DDBJ databases">
        <authorList>
            <person name="de Groot N.N."/>
        </authorList>
    </citation>
    <scope>NUCLEOTIDE SEQUENCE [LARGE SCALE GENOMIC DNA]</scope>
    <source>
        <strain evidence="8 9">DSM 17890</strain>
    </source>
</reference>
<gene>
    <name evidence="8" type="ORF">SAMN05444336_101404</name>
</gene>
<dbReference type="GO" id="GO:0006355">
    <property type="term" value="P:regulation of DNA-templated transcription"/>
    <property type="evidence" value="ECO:0007669"/>
    <property type="project" value="TreeGrafter"/>
</dbReference>
<dbReference type="GO" id="GO:0032993">
    <property type="term" value="C:protein-DNA complex"/>
    <property type="evidence" value="ECO:0007669"/>
    <property type="project" value="TreeGrafter"/>
</dbReference>
<dbReference type="PROSITE" id="PS50110">
    <property type="entry name" value="RESPONSE_REGULATORY"/>
    <property type="match status" value="1"/>
</dbReference>
<sequence length="161" mass="17689">MRCLVVDDCEELALLWRLELTTRSFDVDVALNAEEAFKAMLHTRYDLIVADLGLPDGSGVTVAQSAAMRAPDADVVVVTARTEFPNGELFGMSDNIVGVFRKSADMSDLYAFVEHLRERRERDDAPAVRAARDRGEAEEAGADIFGPAWSKARRITANAAE</sequence>
<keyword evidence="9" id="KW-1185">Reference proteome</keyword>
<name>A0A1H2RMH5_9RHOB</name>
<evidence type="ECO:0000313" key="9">
    <source>
        <dbReference type="Proteomes" id="UP000199118"/>
    </source>
</evidence>
<dbReference type="Proteomes" id="UP000199118">
    <property type="component" value="Unassembled WGS sequence"/>
</dbReference>
<dbReference type="Pfam" id="PF00072">
    <property type="entry name" value="Response_reg"/>
    <property type="match status" value="1"/>
</dbReference>
<dbReference type="RefSeq" id="WP_176954591.1">
    <property type="nucleotide sequence ID" value="NZ_FNMZ01000001.1"/>
</dbReference>
<dbReference type="STRING" id="356660.SAMN05444336_101404"/>
<keyword evidence="2" id="KW-0902">Two-component regulatory system</keyword>
<dbReference type="InterPro" id="IPR011006">
    <property type="entry name" value="CheY-like_superfamily"/>
</dbReference>
<dbReference type="GO" id="GO:0000156">
    <property type="term" value="F:phosphorelay response regulator activity"/>
    <property type="evidence" value="ECO:0007669"/>
    <property type="project" value="TreeGrafter"/>
</dbReference>
<keyword evidence="1 6" id="KW-0597">Phosphoprotein</keyword>
<dbReference type="GO" id="GO:0005829">
    <property type="term" value="C:cytosol"/>
    <property type="evidence" value="ECO:0007669"/>
    <property type="project" value="TreeGrafter"/>
</dbReference>
<dbReference type="Gene3D" id="3.40.50.2300">
    <property type="match status" value="1"/>
</dbReference>
<accession>A0A1H2RMH5</accession>
<dbReference type="InterPro" id="IPR001789">
    <property type="entry name" value="Sig_transdc_resp-reg_receiver"/>
</dbReference>
<proteinExistence type="predicted"/>
<dbReference type="InterPro" id="IPR039420">
    <property type="entry name" value="WalR-like"/>
</dbReference>
<protein>
    <submittedName>
        <fullName evidence="8">Response regulator receiver domain-containing protein</fullName>
    </submittedName>
</protein>
<dbReference type="EMBL" id="FNMZ01000001">
    <property type="protein sequence ID" value="SDW20505.1"/>
    <property type="molecule type" value="Genomic_DNA"/>
</dbReference>
<evidence type="ECO:0000256" key="6">
    <source>
        <dbReference type="PROSITE-ProRule" id="PRU00169"/>
    </source>
</evidence>
<dbReference type="CDD" id="cd00156">
    <property type="entry name" value="REC"/>
    <property type="match status" value="1"/>
</dbReference>
<feature type="domain" description="Response regulatory" evidence="7">
    <location>
        <begin position="2"/>
        <end position="117"/>
    </location>
</feature>
<organism evidence="8 9">
    <name type="scientific">Albimonas donghaensis</name>
    <dbReference type="NCBI Taxonomy" id="356660"/>
    <lineage>
        <taxon>Bacteria</taxon>
        <taxon>Pseudomonadati</taxon>
        <taxon>Pseudomonadota</taxon>
        <taxon>Alphaproteobacteria</taxon>
        <taxon>Rhodobacterales</taxon>
        <taxon>Paracoccaceae</taxon>
        <taxon>Albimonas</taxon>
    </lineage>
</organism>
<keyword evidence="5" id="KW-0804">Transcription</keyword>
<dbReference type="PANTHER" id="PTHR48111:SF21">
    <property type="entry name" value="DNA-BINDING DUAL MASTER TRANSCRIPTIONAL REGULATOR RPAA"/>
    <property type="match status" value="1"/>
</dbReference>
<dbReference type="PANTHER" id="PTHR48111">
    <property type="entry name" value="REGULATOR OF RPOS"/>
    <property type="match status" value="1"/>
</dbReference>
<evidence type="ECO:0000256" key="3">
    <source>
        <dbReference type="ARBA" id="ARBA00023015"/>
    </source>
</evidence>
<dbReference type="SUPFAM" id="SSF52172">
    <property type="entry name" value="CheY-like"/>
    <property type="match status" value="1"/>
</dbReference>
<evidence type="ECO:0000256" key="2">
    <source>
        <dbReference type="ARBA" id="ARBA00023012"/>
    </source>
</evidence>
<evidence type="ECO:0000256" key="1">
    <source>
        <dbReference type="ARBA" id="ARBA00022553"/>
    </source>
</evidence>
<feature type="modified residue" description="4-aspartylphosphate" evidence="6">
    <location>
        <position position="51"/>
    </location>
</feature>
<evidence type="ECO:0000256" key="5">
    <source>
        <dbReference type="ARBA" id="ARBA00023163"/>
    </source>
</evidence>
<dbReference type="AlphaFoldDB" id="A0A1H2RMH5"/>
<keyword evidence="4" id="KW-0238">DNA-binding</keyword>
<keyword evidence="3" id="KW-0805">Transcription regulation</keyword>